<dbReference type="InterPro" id="IPR002110">
    <property type="entry name" value="Ankyrin_rpt"/>
</dbReference>
<keyword evidence="16" id="KW-1185">Reference proteome</keyword>
<evidence type="ECO:0000256" key="4">
    <source>
        <dbReference type="ARBA" id="ARBA00022741"/>
    </source>
</evidence>
<comment type="similarity">
    <text evidence="1">Belongs to the N-acetylmuramoyl-L-alanine amidase 2 family.</text>
</comment>
<evidence type="ECO:0000256" key="10">
    <source>
        <dbReference type="PROSITE-ProRule" id="PRU00843"/>
    </source>
</evidence>
<dbReference type="Pfam" id="PF00217">
    <property type="entry name" value="ATP-gua_Ptrans"/>
    <property type="match status" value="1"/>
</dbReference>
<dbReference type="SUPFAM" id="SSF55931">
    <property type="entry name" value="Glutamine synthetase/guanido kinase"/>
    <property type="match status" value="1"/>
</dbReference>
<dbReference type="PROSITE" id="PS51510">
    <property type="entry name" value="PHOSPHAGEN_KINASE_C"/>
    <property type="match status" value="1"/>
</dbReference>
<evidence type="ECO:0000313" key="16">
    <source>
        <dbReference type="Proteomes" id="UP001168972"/>
    </source>
</evidence>
<keyword evidence="7" id="KW-0391">Immunity</keyword>
<gene>
    <name evidence="15" type="ORF">PV327_009185</name>
</gene>
<feature type="compositionally biased region" description="Acidic residues" evidence="11">
    <location>
        <begin position="645"/>
        <end position="708"/>
    </location>
</feature>
<feature type="region of interest" description="Disordered" evidence="11">
    <location>
        <begin position="586"/>
        <end position="606"/>
    </location>
</feature>
<dbReference type="InterPro" id="IPR036802">
    <property type="entry name" value="ATP-guanido_PTrfase_N_sf"/>
</dbReference>
<reference evidence="15" key="1">
    <citation type="journal article" date="2023" name="bioRxiv">
        <title>Scaffold-level genome assemblies of two parasitoid biocontrol wasps reveal the parthenogenesis mechanism and an associated novel virus.</title>
        <authorList>
            <person name="Inwood S."/>
            <person name="Skelly J."/>
            <person name="Guhlin J."/>
            <person name="Harrop T."/>
            <person name="Goldson S."/>
            <person name="Dearden P."/>
        </authorList>
    </citation>
    <scope>NUCLEOTIDE SEQUENCE</scope>
    <source>
        <strain evidence="15">Lincoln</strain>
        <tissue evidence="15">Whole body</tissue>
    </source>
</reference>
<dbReference type="GO" id="GO:0008270">
    <property type="term" value="F:zinc ion binding"/>
    <property type="evidence" value="ECO:0007669"/>
    <property type="project" value="InterPro"/>
</dbReference>
<dbReference type="SUPFAM" id="SSF48403">
    <property type="entry name" value="Ankyrin repeat"/>
    <property type="match status" value="2"/>
</dbReference>
<evidence type="ECO:0000256" key="6">
    <source>
        <dbReference type="ARBA" id="ARBA00022840"/>
    </source>
</evidence>
<dbReference type="InterPro" id="IPR049630">
    <property type="entry name" value="DYDC-like_DD"/>
</dbReference>
<dbReference type="Pfam" id="PF05186">
    <property type="entry name" value="Dpy-30"/>
    <property type="match status" value="1"/>
</dbReference>
<feature type="binding site" evidence="10">
    <location>
        <begin position="971"/>
        <end position="975"/>
    </location>
    <ligand>
        <name>ATP</name>
        <dbReference type="ChEBI" id="CHEBI:30616"/>
    </ligand>
</feature>
<dbReference type="Pfam" id="PF02807">
    <property type="entry name" value="ATP-gua_PtransN"/>
    <property type="match status" value="1"/>
</dbReference>
<evidence type="ECO:0000256" key="12">
    <source>
        <dbReference type="SAM" id="SignalP"/>
    </source>
</evidence>
<evidence type="ECO:0000256" key="7">
    <source>
        <dbReference type="ARBA" id="ARBA00022859"/>
    </source>
</evidence>
<evidence type="ECO:0000256" key="3">
    <source>
        <dbReference type="ARBA" id="ARBA00022679"/>
    </source>
</evidence>
<feature type="signal peptide" evidence="12">
    <location>
        <begin position="1"/>
        <end position="18"/>
    </location>
</feature>
<proteinExistence type="inferred from homology"/>
<name>A0AA39KVM8_MICHY</name>
<dbReference type="GO" id="GO:0005524">
    <property type="term" value="F:ATP binding"/>
    <property type="evidence" value="ECO:0007669"/>
    <property type="project" value="UniProtKB-UniRule"/>
</dbReference>
<dbReference type="InterPro" id="IPR022413">
    <property type="entry name" value="ATP-guanido_PTrfase_N"/>
</dbReference>
<dbReference type="SUPFAM" id="SSF48034">
    <property type="entry name" value="Guanido kinase N-terminal domain"/>
    <property type="match status" value="1"/>
</dbReference>
<keyword evidence="6 10" id="KW-0067">ATP-binding</keyword>
<evidence type="ECO:0000256" key="5">
    <source>
        <dbReference type="ARBA" id="ARBA00022777"/>
    </source>
</evidence>
<evidence type="ECO:0000259" key="13">
    <source>
        <dbReference type="PROSITE" id="PS51509"/>
    </source>
</evidence>
<feature type="chain" id="PRO_5041351383" evidence="12">
    <location>
        <begin position="19"/>
        <end position="1574"/>
    </location>
</feature>
<dbReference type="SUPFAM" id="SSF55846">
    <property type="entry name" value="N-acetylmuramoyl-L-alanine amidase-like"/>
    <property type="match status" value="1"/>
</dbReference>
<comment type="caution">
    <text evidence="15">The sequence shown here is derived from an EMBL/GenBank/DDBJ whole genome shotgun (WGS) entry which is preliminary data.</text>
</comment>
<dbReference type="InterPro" id="IPR007858">
    <property type="entry name" value="Dpy-30_motif"/>
</dbReference>
<feature type="binding site" evidence="10">
    <location>
        <position position="1093"/>
    </location>
    <ligand>
        <name>ATP</name>
        <dbReference type="ChEBI" id="CHEBI:30616"/>
    </ligand>
</feature>
<dbReference type="EMBL" id="JAQQBR010000005">
    <property type="protein sequence ID" value="KAK0175434.1"/>
    <property type="molecule type" value="Genomic_DNA"/>
</dbReference>
<dbReference type="Gene3D" id="1.20.890.10">
    <property type="entry name" value="cAMP-dependent protein kinase regulatory subunit, dimerization-anchoring domain"/>
    <property type="match status" value="1"/>
</dbReference>
<evidence type="ECO:0000256" key="11">
    <source>
        <dbReference type="SAM" id="MobiDB-lite"/>
    </source>
</evidence>
<comment type="caution">
    <text evidence="10">Lacks conserved residue(s) required for the propagation of feature annotation.</text>
</comment>
<evidence type="ECO:0000259" key="14">
    <source>
        <dbReference type="PROSITE" id="PS51510"/>
    </source>
</evidence>
<dbReference type="Gene3D" id="1.25.40.20">
    <property type="entry name" value="Ankyrin repeat-containing domain"/>
    <property type="match status" value="3"/>
</dbReference>
<feature type="domain" description="Phosphagen kinase N-terminal" evidence="13">
    <location>
        <begin position="811"/>
        <end position="922"/>
    </location>
</feature>
<dbReference type="InterPro" id="IPR006619">
    <property type="entry name" value="PGRP_domain_met/bac"/>
</dbReference>
<organism evidence="15 16">
    <name type="scientific">Microctonus hyperodae</name>
    <name type="common">Parasitoid wasp</name>
    <dbReference type="NCBI Taxonomy" id="165561"/>
    <lineage>
        <taxon>Eukaryota</taxon>
        <taxon>Metazoa</taxon>
        <taxon>Ecdysozoa</taxon>
        <taxon>Arthropoda</taxon>
        <taxon>Hexapoda</taxon>
        <taxon>Insecta</taxon>
        <taxon>Pterygota</taxon>
        <taxon>Neoptera</taxon>
        <taxon>Endopterygota</taxon>
        <taxon>Hymenoptera</taxon>
        <taxon>Apocrita</taxon>
        <taxon>Ichneumonoidea</taxon>
        <taxon>Braconidae</taxon>
        <taxon>Euphorinae</taxon>
        <taxon>Microctonus</taxon>
    </lineage>
</organism>
<dbReference type="SMART" id="SM00701">
    <property type="entry name" value="PGRP"/>
    <property type="match status" value="1"/>
</dbReference>
<evidence type="ECO:0000313" key="15">
    <source>
        <dbReference type="EMBL" id="KAK0175434.1"/>
    </source>
</evidence>
<dbReference type="PROSITE" id="PS50297">
    <property type="entry name" value="ANK_REP_REGION"/>
    <property type="match status" value="1"/>
</dbReference>
<dbReference type="InterPro" id="IPR036770">
    <property type="entry name" value="Ankyrin_rpt-contain_sf"/>
</dbReference>
<feature type="binding site" evidence="10">
    <location>
        <begin position="1147"/>
        <end position="1151"/>
    </location>
    <ligand>
        <name>ATP</name>
        <dbReference type="ChEBI" id="CHEBI:30616"/>
    </ligand>
</feature>
<dbReference type="InterPro" id="IPR022414">
    <property type="entry name" value="ATP-guanido_PTrfase_cat"/>
</dbReference>
<dbReference type="InterPro" id="IPR014746">
    <property type="entry name" value="Gln_synth/guanido_kin_cat_dom"/>
</dbReference>
<keyword evidence="12" id="KW-0732">Signal</keyword>
<dbReference type="InterPro" id="IPR036505">
    <property type="entry name" value="Amidase/PGRP_sf"/>
</dbReference>
<accession>A0AA39KVM8</accession>
<keyword evidence="3 10" id="KW-0808">Transferase</keyword>
<sequence length="1574" mass="176691">MFKLTIIIFLSGLLTLCASPLSGGCNECDTEPQELEIIRRKEWGARAPKAPPQILPVNPPTFIVIHHSDSNKCTTQTLCKKKVKSFQNHHMDHNGWDDIGYNFLVGDDGNIYEGRGWGIRGAHSPNYNAKSLGICFIGNFSSTVPSTQAIDSVKQLLNYGATIGNITSDYTLLGHRQTKATDCPDLQMNPATLKTWLVRGEFEKLENIVLEGKGTRLLGEHSPDVRTRAFLKSLPNFLTKVNLIHDAVTNGVLSEVRKLITSEPKKKYSIAKDSSGTPLLHKAVYNDHQDVVEWLIQNYPLTARQRDREGRTALHYCGVCTDPEIIWDILIEGGCDPSVCDKRGHPAAYYLEHISEIALPDSEIMEERKSTIGRSDSHDFKPSNIRIWIHNRDITKLQRVLWEGHGSKLKLETSNNPRVRRFLEAVPFIMVTIKQIHSATVKHDLDGLIKKIDDPVAPVILCAKDNNGLNVLHKAAGLGYLDIANEIVARYPQATLAQDNDGKTPLHYAAGLRDDGVMYNLLVEHGADESKLDNKHKAAAFYKNRPGDIDLSNLVVIPDAPRVSGSDYPKNWDWRILDSDGMTLKSMKKRQTPPDDDSAFGSADGALKSANSMDHVLGDNLIEHIEETDDGIELMEQPTELMANEVEDEPEAAPDDEPEAEMENEEEPEAEEINEQADNPFELDEPDENNEVTAESDPEPDEEEEEEKNDSNVDEVSADKEPQDDDLHEQSTEDSGVDETRIDEDQFGQKADYYKENRDDLSHKQLLRDYGAREELADEMLTDKVSGGDIYSSRRDLNEADTLATLERCFRLLASMRRNSISNTPSANAGTMLGRCLNRPIFDRIKHRVTRMDHNLIDVIWPSLLKYHAFNLQTRSNNGSAYSNRSLADIDNDFDGIIVAPDYESYIVFGELFDPLIRNLHCVTITGELPDQPSPSFFFDDDIDHNDNYIEDNLFTIGAYDIDPSGKCVLAATIEACRNLENFSLPLTLTINQLEETEKRITGVLISPEISLIMAEGSSEDEAGNYYTLNEVIERPSDIRVRLAAAGLLSPIIETEMSDEKRLHGKHWPYGRGVYVAAAGDVAVWINVHDHLRIICCTPENKPGQIGKAYVRIGKLLTIIDKKLLFKRDVKLGFLSARPSAIGNTIRFNVIAKMPRLSRTSDNIRNLCIVRGLRALDTLRSDTFKISNQQSLSITELQTLQDFMRAILNIIGLEKEMVEIPIFREEEGRYLASSLGDPLIKGLTEVANTRPKDPITYLAKFLYNFASKTKSANSNTSENYDVLVIAEGGPEIDDLKNENDDDAGYPRSPESDTPESAFNNTNRDEHGQSILHFTAVRSHPKDGLYHIMQERQINVGYRDELYRTARDVADESNFTDNIEEIDRFVVYLAARGETEKLVELLLEGYEPILGIEDDGINIVDIAAERNREATVQFLQSIPNYTSQREELHRAIRAGDLDKTKKIFTKNGGGGTLLAVGKNSLSRCSLHIAVLAEHTDIIEFIAKNYPETLRIGDNLERTALHYAMGVPSVETISGILIKAGAKRVHKDLKSRQPSYYFMNKTDIQRLQEEEQTMPK</sequence>
<dbReference type="CDD" id="cd06583">
    <property type="entry name" value="PGRP"/>
    <property type="match status" value="1"/>
</dbReference>
<dbReference type="GO" id="GO:0008745">
    <property type="term" value="F:N-acetylmuramoyl-L-alanine amidase activity"/>
    <property type="evidence" value="ECO:0007669"/>
    <property type="project" value="InterPro"/>
</dbReference>
<dbReference type="GO" id="GO:0045087">
    <property type="term" value="P:innate immune response"/>
    <property type="evidence" value="ECO:0007669"/>
    <property type="project" value="UniProtKB-KW"/>
</dbReference>
<feature type="repeat" description="ANK" evidence="8">
    <location>
        <begin position="501"/>
        <end position="534"/>
    </location>
</feature>
<dbReference type="InterPro" id="IPR002502">
    <property type="entry name" value="Amidase_domain"/>
</dbReference>
<protein>
    <submittedName>
        <fullName evidence="15">Uncharacterized protein</fullName>
    </submittedName>
</protein>
<keyword evidence="4 10" id="KW-0547">Nucleotide-binding</keyword>
<keyword evidence="2" id="KW-0399">Innate immunity</keyword>
<keyword evidence="5 10" id="KW-0418">Kinase</keyword>
<dbReference type="Proteomes" id="UP001168972">
    <property type="component" value="Unassembled WGS sequence"/>
</dbReference>
<dbReference type="PANTHER" id="PTHR24172:SF4">
    <property type="entry name" value="ANK_REP_REGION DOMAIN-CONTAINING PROTEIN"/>
    <property type="match status" value="1"/>
</dbReference>
<dbReference type="GO" id="GO:0016301">
    <property type="term" value="F:kinase activity"/>
    <property type="evidence" value="ECO:0007669"/>
    <property type="project" value="UniProtKB-KW"/>
</dbReference>
<feature type="binding site" evidence="10">
    <location>
        <begin position="1171"/>
        <end position="1176"/>
    </location>
    <ligand>
        <name>ATP</name>
        <dbReference type="ChEBI" id="CHEBI:30616"/>
    </ligand>
</feature>
<comment type="similarity">
    <text evidence="9">Belongs to the ATP:guanido phosphotransferase family.</text>
</comment>
<feature type="region of interest" description="Disordered" evidence="11">
    <location>
        <begin position="645"/>
        <end position="756"/>
    </location>
</feature>
<dbReference type="FunFam" id="3.40.80.10:FF:000001">
    <property type="entry name" value="Peptidoglycan recognition protein 1"/>
    <property type="match status" value="1"/>
</dbReference>
<evidence type="ECO:0000256" key="2">
    <source>
        <dbReference type="ARBA" id="ARBA00022588"/>
    </source>
</evidence>
<dbReference type="SMART" id="SM00248">
    <property type="entry name" value="ANK"/>
    <property type="match status" value="8"/>
</dbReference>
<dbReference type="Pfam" id="PF01510">
    <property type="entry name" value="Amidase_2"/>
    <property type="match status" value="1"/>
</dbReference>
<keyword evidence="8" id="KW-0040">ANK repeat</keyword>
<dbReference type="Gene3D" id="3.30.590.10">
    <property type="entry name" value="Glutamine synthetase/guanido kinase, catalytic domain"/>
    <property type="match status" value="1"/>
</dbReference>
<feature type="region of interest" description="Disordered" evidence="11">
    <location>
        <begin position="1291"/>
        <end position="1323"/>
    </location>
</feature>
<dbReference type="SMART" id="SM00644">
    <property type="entry name" value="Ami_2"/>
    <property type="match status" value="1"/>
</dbReference>
<evidence type="ECO:0000256" key="8">
    <source>
        <dbReference type="PROSITE-ProRule" id="PRU00023"/>
    </source>
</evidence>
<evidence type="ECO:0000256" key="1">
    <source>
        <dbReference type="ARBA" id="ARBA00007553"/>
    </source>
</evidence>
<dbReference type="PROSITE" id="PS51509">
    <property type="entry name" value="PHOSPHAGEN_KINASE_N"/>
    <property type="match status" value="1"/>
</dbReference>
<dbReference type="Gene3D" id="1.10.135.10">
    <property type="entry name" value="ATP:guanido phosphotransferase, N-terminal domain"/>
    <property type="match status" value="1"/>
</dbReference>
<dbReference type="GO" id="GO:0009253">
    <property type="term" value="P:peptidoglycan catabolic process"/>
    <property type="evidence" value="ECO:0007669"/>
    <property type="project" value="InterPro"/>
</dbReference>
<dbReference type="PROSITE" id="PS51257">
    <property type="entry name" value="PROKAR_LIPOPROTEIN"/>
    <property type="match status" value="1"/>
</dbReference>
<dbReference type="CDD" id="cd22966">
    <property type="entry name" value="DD_DYDC-like"/>
    <property type="match status" value="1"/>
</dbReference>
<evidence type="ECO:0000256" key="9">
    <source>
        <dbReference type="PROSITE-ProRule" id="PRU00842"/>
    </source>
</evidence>
<dbReference type="Gene3D" id="3.40.80.10">
    <property type="entry name" value="Peptidoglycan recognition protein-like"/>
    <property type="match status" value="1"/>
</dbReference>
<feature type="domain" description="Phosphagen kinase C-terminal" evidence="14">
    <location>
        <begin position="968"/>
        <end position="1217"/>
    </location>
</feature>
<dbReference type="PANTHER" id="PTHR24172">
    <property type="entry name" value="ANK_REP_REGION DOMAIN-CONTAINING PROTEIN"/>
    <property type="match status" value="1"/>
</dbReference>
<dbReference type="PROSITE" id="PS50088">
    <property type="entry name" value="ANK_REPEAT"/>
    <property type="match status" value="1"/>
</dbReference>
<reference evidence="15" key="2">
    <citation type="submission" date="2023-03" db="EMBL/GenBank/DDBJ databases">
        <authorList>
            <person name="Inwood S.N."/>
            <person name="Skelly J.G."/>
            <person name="Guhlin J."/>
            <person name="Harrop T.W.R."/>
            <person name="Goldson S.G."/>
            <person name="Dearden P.K."/>
        </authorList>
    </citation>
    <scope>NUCLEOTIDE SEQUENCE</scope>
    <source>
        <strain evidence="15">Lincoln</strain>
        <tissue evidence="15">Whole body</tissue>
    </source>
</reference>
<dbReference type="Pfam" id="PF12796">
    <property type="entry name" value="Ank_2"/>
    <property type="match status" value="2"/>
</dbReference>